<dbReference type="AlphaFoldDB" id="A0A4V3HIR7"/>
<dbReference type="Proteomes" id="UP000294684">
    <property type="component" value="Unassembled WGS sequence"/>
</dbReference>
<dbReference type="GeneID" id="79827359"/>
<evidence type="ECO:0000313" key="3">
    <source>
        <dbReference type="Proteomes" id="UP000294684"/>
    </source>
</evidence>
<comment type="caution">
    <text evidence="2">The sequence shown here is derived from an EMBL/GenBank/DDBJ whole genome shotgun (WGS) entry which is preliminary data.</text>
</comment>
<reference evidence="2 3" key="1">
    <citation type="submission" date="2019-03" db="EMBL/GenBank/DDBJ databases">
        <title>Genomic Encyclopedia of Archaeal and Bacterial Type Strains, Phase II (KMG-II): from individual species to whole genera.</title>
        <authorList>
            <person name="Goeker M."/>
        </authorList>
    </citation>
    <scope>NUCLEOTIDE SEQUENCE [LARGE SCALE GENOMIC DNA]</scope>
    <source>
        <strain evidence="2 3">DSM 21537</strain>
    </source>
</reference>
<proteinExistence type="predicted"/>
<feature type="domain" description="DUF1554" evidence="1">
    <location>
        <begin position="62"/>
        <end position="100"/>
    </location>
</feature>
<accession>A0A4V3HIR7</accession>
<organism evidence="2 3">
    <name type="scientific">Leptospira meyeri</name>
    <dbReference type="NCBI Taxonomy" id="29508"/>
    <lineage>
        <taxon>Bacteria</taxon>
        <taxon>Pseudomonadati</taxon>
        <taxon>Spirochaetota</taxon>
        <taxon>Spirochaetia</taxon>
        <taxon>Leptospirales</taxon>
        <taxon>Leptospiraceae</taxon>
        <taxon>Leptospira</taxon>
    </lineage>
</organism>
<keyword evidence="3" id="KW-1185">Reference proteome</keyword>
<protein>
    <submittedName>
        <fullName evidence="2">Uncharacterized protein DUF1554</fullName>
    </submittedName>
</protein>
<gene>
    <name evidence="2" type="ORF">CLV96_2060</name>
</gene>
<dbReference type="InterPro" id="IPR011448">
    <property type="entry name" value="DUF1554"/>
</dbReference>
<dbReference type="RefSeq" id="WP_004786076.1">
    <property type="nucleotide sequence ID" value="NZ_SORO01000001.1"/>
</dbReference>
<dbReference type="OrthoDB" id="324949at2"/>
<evidence type="ECO:0000313" key="2">
    <source>
        <dbReference type="EMBL" id="TDY73041.1"/>
    </source>
</evidence>
<name>A0A4V3HIR7_LEPME</name>
<dbReference type="Pfam" id="PF07588">
    <property type="entry name" value="DUF1554"/>
    <property type="match status" value="1"/>
</dbReference>
<evidence type="ECO:0000259" key="1">
    <source>
        <dbReference type="Pfam" id="PF07588"/>
    </source>
</evidence>
<sequence>MSCEAKNSDNTITTSALALVTNNNSNSNSTVTYTSSVFCKIFVTNSIIPYNAGITGFASHCTSASYKAMASDGTTRRACSTANCSSGTSEQINWVLKTNTIEQNQLYGSYTVVTGLSTDWTSGHAFTDWSGTGNGWYGDYSELNSSFCR</sequence>
<dbReference type="EMBL" id="SORO01000001">
    <property type="protein sequence ID" value="TDY73041.1"/>
    <property type="molecule type" value="Genomic_DNA"/>
</dbReference>
<dbReference type="STRING" id="1193051.LEP1GSC017_1943"/>